<evidence type="ECO:0000313" key="2">
    <source>
        <dbReference type="Proteomes" id="UP000442694"/>
    </source>
</evidence>
<dbReference type="RefSeq" id="WP_152214022.1">
    <property type="nucleotide sequence ID" value="NZ_WFLN01000011.1"/>
</dbReference>
<dbReference type="AlphaFoldDB" id="A0A833JB91"/>
<proteinExistence type="predicted"/>
<reference evidence="1 2" key="1">
    <citation type="submission" date="2019-10" db="EMBL/GenBank/DDBJ databases">
        <title>New genus of Silvanigrellaceae.</title>
        <authorList>
            <person name="Pitt A."/>
            <person name="Hahn M.W."/>
        </authorList>
    </citation>
    <scope>NUCLEOTIDE SEQUENCE [LARGE SCALE GENOMIC DNA]</scope>
    <source>
        <strain evidence="1 2">33A1-SZDP</strain>
    </source>
</reference>
<comment type="caution">
    <text evidence="1">The sequence shown here is derived from an EMBL/GenBank/DDBJ whole genome shotgun (WGS) entry which is preliminary data.</text>
</comment>
<sequence length="253" mass="30127">MIYNFSRCYLCKKKVKNSIKILCESCFSIAQKRECLFCMRCGKMNCLGCEDLFEFSRVMSFYKYCPEFSKILVLAKDNNDCNAQKLFYELFYNPIKNFLQNYIFENKIEYVVLSPLRKERILNSGWHTNIFFQHILESITENLKNKNFLIYIYYPHILGSSKKNAIKSKLERRYNYSNLIEQKISWHCANGNKKLIWDNNKNLLLLDDVLTTGRTARQLINSIQQVNNNNLWSLFTIFRSPQKEDENLLKNNS</sequence>
<dbReference type="PANTHER" id="PTHR47505:SF1">
    <property type="entry name" value="DNA UTILIZATION PROTEIN YHGH"/>
    <property type="match status" value="1"/>
</dbReference>
<protein>
    <recommendedName>
        <fullName evidence="3">ComF family protein</fullName>
    </recommendedName>
</protein>
<name>A0A833JB91_9BACT</name>
<dbReference type="EMBL" id="WFLN01000011">
    <property type="protein sequence ID" value="KAB8027760.1"/>
    <property type="molecule type" value="Genomic_DNA"/>
</dbReference>
<gene>
    <name evidence="1" type="ORF">GCL57_14230</name>
</gene>
<evidence type="ECO:0000313" key="1">
    <source>
        <dbReference type="EMBL" id="KAB8027760.1"/>
    </source>
</evidence>
<dbReference type="Proteomes" id="UP000442694">
    <property type="component" value="Unassembled WGS sequence"/>
</dbReference>
<dbReference type="InterPro" id="IPR029057">
    <property type="entry name" value="PRTase-like"/>
</dbReference>
<accession>A0A833JB91</accession>
<dbReference type="PANTHER" id="PTHR47505">
    <property type="entry name" value="DNA UTILIZATION PROTEIN YHGH"/>
    <property type="match status" value="1"/>
</dbReference>
<keyword evidence="2" id="KW-1185">Reference proteome</keyword>
<dbReference type="InterPro" id="IPR051910">
    <property type="entry name" value="ComF/GntX_DNA_util-trans"/>
</dbReference>
<evidence type="ECO:0008006" key="3">
    <source>
        <dbReference type="Google" id="ProtNLM"/>
    </source>
</evidence>
<dbReference type="Gene3D" id="3.40.50.2020">
    <property type="match status" value="1"/>
</dbReference>
<dbReference type="SUPFAM" id="SSF53271">
    <property type="entry name" value="PRTase-like"/>
    <property type="match status" value="1"/>
</dbReference>
<organism evidence="1 2">
    <name type="scientific">Fluviispira multicolorata</name>
    <dbReference type="NCBI Taxonomy" id="2654512"/>
    <lineage>
        <taxon>Bacteria</taxon>
        <taxon>Pseudomonadati</taxon>
        <taxon>Bdellovibrionota</taxon>
        <taxon>Oligoflexia</taxon>
        <taxon>Silvanigrellales</taxon>
        <taxon>Silvanigrellaceae</taxon>
        <taxon>Fluviispira</taxon>
    </lineage>
</organism>